<keyword evidence="2" id="KW-1185">Reference proteome</keyword>
<gene>
    <name evidence="1" type="ORF">ACFSYS_18430</name>
</gene>
<accession>A0ABW5XBE5</accession>
<sequence length="210" mass="25499">MKKLILIFLMIHSVDGICQNKAYKFYNGEGDEISRKHFYEEKLNYKNFPLYFESDTVRFAVLFRREKEGILNDSTFQSLKNYLNTFKNEQIDSKDVIVINYLTGVPKDEQNRNYNTTWNIFDRDYIRKLNRIGDISHFWISSLDKKNLKHFYSNRIDWKKDSEDVIPKLFFPYETTYGYYIIINSEGKYYYALGEYGKYNVWEKAEEMWH</sequence>
<dbReference type="Proteomes" id="UP001597438">
    <property type="component" value="Unassembled WGS sequence"/>
</dbReference>
<reference evidence="2" key="1">
    <citation type="journal article" date="2019" name="Int. J. Syst. Evol. Microbiol.">
        <title>The Global Catalogue of Microorganisms (GCM) 10K type strain sequencing project: providing services to taxonomists for standard genome sequencing and annotation.</title>
        <authorList>
            <consortium name="The Broad Institute Genomics Platform"/>
            <consortium name="The Broad Institute Genome Sequencing Center for Infectious Disease"/>
            <person name="Wu L."/>
            <person name="Ma J."/>
        </authorList>
    </citation>
    <scope>NUCLEOTIDE SEQUENCE [LARGE SCALE GENOMIC DNA]</scope>
    <source>
        <strain evidence="2">KCTC 52925</strain>
    </source>
</reference>
<evidence type="ECO:0000313" key="1">
    <source>
        <dbReference type="EMBL" id="MFD2835274.1"/>
    </source>
</evidence>
<dbReference type="EMBL" id="JBHUOJ010000039">
    <property type="protein sequence ID" value="MFD2835274.1"/>
    <property type="molecule type" value="Genomic_DNA"/>
</dbReference>
<dbReference type="RefSeq" id="WP_251741235.1">
    <property type="nucleotide sequence ID" value="NZ_JBHUOJ010000039.1"/>
</dbReference>
<name>A0ABW5XBE5_9FLAO</name>
<protein>
    <submittedName>
        <fullName evidence="1">Uncharacterized protein</fullName>
    </submittedName>
</protein>
<proteinExistence type="predicted"/>
<comment type="caution">
    <text evidence="1">The sequence shown here is derived from an EMBL/GenBank/DDBJ whole genome shotgun (WGS) entry which is preliminary data.</text>
</comment>
<evidence type="ECO:0000313" key="2">
    <source>
        <dbReference type="Proteomes" id="UP001597438"/>
    </source>
</evidence>
<organism evidence="1 2">
    <name type="scientific">Christiangramia antarctica</name>
    <dbReference type="NCBI Taxonomy" id="2058158"/>
    <lineage>
        <taxon>Bacteria</taxon>
        <taxon>Pseudomonadati</taxon>
        <taxon>Bacteroidota</taxon>
        <taxon>Flavobacteriia</taxon>
        <taxon>Flavobacteriales</taxon>
        <taxon>Flavobacteriaceae</taxon>
        <taxon>Christiangramia</taxon>
    </lineage>
</organism>